<dbReference type="InterPro" id="IPR006710">
    <property type="entry name" value="Glyco_hydro_43"/>
</dbReference>
<evidence type="ECO:0000256" key="3">
    <source>
        <dbReference type="ARBA" id="ARBA00022801"/>
    </source>
</evidence>
<dbReference type="Pfam" id="PF04616">
    <property type="entry name" value="Glyco_hydro_43"/>
    <property type="match status" value="1"/>
</dbReference>
<feature type="signal peptide" evidence="6">
    <location>
        <begin position="1"/>
        <end position="18"/>
    </location>
</feature>
<protein>
    <recommendedName>
        <fullName evidence="5">Endo-1,5-alpha-L-arabinanase A</fullName>
    </recommendedName>
</protein>
<proteinExistence type="inferred from homology"/>
<accession>A0ABQ6MS72</accession>
<dbReference type="Proteomes" id="UP001165060">
    <property type="component" value="Unassembled WGS sequence"/>
</dbReference>
<keyword evidence="4" id="KW-0326">Glycosidase</keyword>
<sequence length="194" mass="20392">MPPAPHLLALLLLPPTLALTYQNPLVPVADSPDPGCLYDTSSSLYVCATTDNGDTSTGAFNLHTSPNLSNWTSLADKAIPASAISSLWTDHNFWAPEIHASPFEDGRYLLVHTAAKPDGELCLGYAVSDSVTGPYEPADEPLLCYEGGTPGVGVIDCTVFVEGKDAYLVCVRLGGASGAERTERAGAKMCGRAH</sequence>
<evidence type="ECO:0000313" key="7">
    <source>
        <dbReference type="EMBL" id="GMI31321.1"/>
    </source>
</evidence>
<evidence type="ECO:0000256" key="5">
    <source>
        <dbReference type="ARBA" id="ARBA00042202"/>
    </source>
</evidence>
<dbReference type="PANTHER" id="PTHR43301:SF3">
    <property type="entry name" value="ARABINAN ENDO-1,5-ALPHA-L-ARABINOSIDASE A-RELATED"/>
    <property type="match status" value="1"/>
</dbReference>
<gene>
    <name evidence="7" type="ORF">TeGR_g5701</name>
</gene>
<keyword evidence="6" id="KW-0732">Signal</keyword>
<dbReference type="PANTHER" id="PTHR43301">
    <property type="entry name" value="ARABINAN ENDO-1,5-ALPHA-L-ARABINOSIDASE"/>
    <property type="match status" value="1"/>
</dbReference>
<organism evidence="7 8">
    <name type="scientific">Tetraparma gracilis</name>
    <dbReference type="NCBI Taxonomy" id="2962635"/>
    <lineage>
        <taxon>Eukaryota</taxon>
        <taxon>Sar</taxon>
        <taxon>Stramenopiles</taxon>
        <taxon>Ochrophyta</taxon>
        <taxon>Bolidophyceae</taxon>
        <taxon>Parmales</taxon>
        <taxon>Triparmaceae</taxon>
        <taxon>Tetraparma</taxon>
    </lineage>
</organism>
<dbReference type="InterPro" id="IPR050727">
    <property type="entry name" value="GH43_arabinanases"/>
</dbReference>
<feature type="chain" id="PRO_5045748861" description="Endo-1,5-alpha-L-arabinanase A" evidence="6">
    <location>
        <begin position="19"/>
        <end position="194"/>
    </location>
</feature>
<keyword evidence="3" id="KW-0378">Hydrolase</keyword>
<comment type="similarity">
    <text evidence="2">Belongs to the glycosyl hydrolase 43 family.</text>
</comment>
<feature type="non-terminal residue" evidence="7">
    <location>
        <position position="194"/>
    </location>
</feature>
<dbReference type="InterPro" id="IPR023296">
    <property type="entry name" value="Glyco_hydro_beta-prop_sf"/>
</dbReference>
<evidence type="ECO:0000256" key="4">
    <source>
        <dbReference type="ARBA" id="ARBA00023295"/>
    </source>
</evidence>
<evidence type="ECO:0000256" key="1">
    <source>
        <dbReference type="ARBA" id="ARBA00004834"/>
    </source>
</evidence>
<dbReference type="SUPFAM" id="SSF75005">
    <property type="entry name" value="Arabinanase/levansucrase/invertase"/>
    <property type="match status" value="1"/>
</dbReference>
<dbReference type="EMBL" id="BRYB01005971">
    <property type="protein sequence ID" value="GMI31321.1"/>
    <property type="molecule type" value="Genomic_DNA"/>
</dbReference>
<reference evidence="7 8" key="1">
    <citation type="journal article" date="2023" name="Commun. Biol.">
        <title>Genome analysis of Parmales, the sister group of diatoms, reveals the evolutionary specialization of diatoms from phago-mixotrophs to photoautotrophs.</title>
        <authorList>
            <person name="Ban H."/>
            <person name="Sato S."/>
            <person name="Yoshikawa S."/>
            <person name="Yamada K."/>
            <person name="Nakamura Y."/>
            <person name="Ichinomiya M."/>
            <person name="Sato N."/>
            <person name="Blanc-Mathieu R."/>
            <person name="Endo H."/>
            <person name="Kuwata A."/>
            <person name="Ogata H."/>
        </authorList>
    </citation>
    <scope>NUCLEOTIDE SEQUENCE [LARGE SCALE GENOMIC DNA]</scope>
</reference>
<evidence type="ECO:0000256" key="6">
    <source>
        <dbReference type="SAM" id="SignalP"/>
    </source>
</evidence>
<dbReference type="Gene3D" id="2.115.10.20">
    <property type="entry name" value="Glycosyl hydrolase domain, family 43"/>
    <property type="match status" value="1"/>
</dbReference>
<comment type="pathway">
    <text evidence="1">Glycan metabolism; L-arabinan degradation.</text>
</comment>
<keyword evidence="8" id="KW-1185">Reference proteome</keyword>
<comment type="caution">
    <text evidence="7">The sequence shown here is derived from an EMBL/GenBank/DDBJ whole genome shotgun (WGS) entry which is preliminary data.</text>
</comment>
<name>A0ABQ6MS72_9STRA</name>
<evidence type="ECO:0000313" key="8">
    <source>
        <dbReference type="Proteomes" id="UP001165060"/>
    </source>
</evidence>
<evidence type="ECO:0000256" key="2">
    <source>
        <dbReference type="ARBA" id="ARBA00009865"/>
    </source>
</evidence>